<dbReference type="CDD" id="cd01335">
    <property type="entry name" value="Radical_SAM"/>
    <property type="match status" value="1"/>
</dbReference>
<evidence type="ECO:0000313" key="8">
    <source>
        <dbReference type="EMBL" id="GAI40059.1"/>
    </source>
</evidence>
<evidence type="ECO:0000256" key="3">
    <source>
        <dbReference type="ARBA" id="ARBA00022691"/>
    </source>
</evidence>
<dbReference type="InterPro" id="IPR007197">
    <property type="entry name" value="rSAM"/>
</dbReference>
<dbReference type="Gene3D" id="3.20.20.70">
    <property type="entry name" value="Aldolase class I"/>
    <property type="match status" value="1"/>
</dbReference>
<keyword evidence="5" id="KW-0408">Iron</keyword>
<sequence length="259" mass="28970">PGTQILSVGPNGCNMRCRGCQNYSISQNRVPTDYYSPKQLVGLCKENKSPGVAFTYSEPLVWFEYLRDAAALAKEEGIYSVIVSNGFINPEPLEEVSSYLAAANIDLKSFKPEFYKDYCGATLHPILETCKYLKERVHLEITYLLIPGLNDTGEEIEALVNWIAENLGRDTPLHISAYFPHFEMTEPATPPHRMLFAKELAERELHYVYMGNVHGIGGSDTYCPECGNLLIERNGYSTGVIGLDGRRCGECSREIEVIV</sequence>
<keyword evidence="3" id="KW-0949">S-adenosyl-L-methionine</keyword>
<dbReference type="Pfam" id="PF04055">
    <property type="entry name" value="Radical_SAM"/>
    <property type="match status" value="1"/>
</dbReference>
<dbReference type="GO" id="GO:0003824">
    <property type="term" value="F:catalytic activity"/>
    <property type="evidence" value="ECO:0007669"/>
    <property type="project" value="InterPro"/>
</dbReference>
<dbReference type="SFLD" id="SFLDS00029">
    <property type="entry name" value="Radical_SAM"/>
    <property type="match status" value="1"/>
</dbReference>
<dbReference type="SFLD" id="SFLDG01101">
    <property type="entry name" value="Uncharacterised_Radical_SAM_Su"/>
    <property type="match status" value="1"/>
</dbReference>
<evidence type="ECO:0000259" key="7">
    <source>
        <dbReference type="PROSITE" id="PS51918"/>
    </source>
</evidence>
<evidence type="ECO:0000256" key="5">
    <source>
        <dbReference type="ARBA" id="ARBA00023004"/>
    </source>
</evidence>
<keyword evidence="2" id="KW-0004">4Fe-4S</keyword>
<dbReference type="InterPro" id="IPR027596">
    <property type="entry name" value="AmmeMemoSam_rS"/>
</dbReference>
<comment type="cofactor">
    <cofactor evidence="1">
        <name>[4Fe-4S] cluster</name>
        <dbReference type="ChEBI" id="CHEBI:49883"/>
    </cofactor>
</comment>
<accession>X1Q9X1</accession>
<gene>
    <name evidence="8" type="ORF">S06H3_40762</name>
</gene>
<keyword evidence="6" id="KW-0411">Iron-sulfur</keyword>
<dbReference type="PIRSF" id="PIRSF004869">
    <property type="entry name" value="PflX_prd"/>
    <property type="match status" value="1"/>
</dbReference>
<evidence type="ECO:0000256" key="1">
    <source>
        <dbReference type="ARBA" id="ARBA00001966"/>
    </source>
</evidence>
<dbReference type="GO" id="GO:0046872">
    <property type="term" value="F:metal ion binding"/>
    <property type="evidence" value="ECO:0007669"/>
    <property type="project" value="UniProtKB-KW"/>
</dbReference>
<dbReference type="AlphaFoldDB" id="X1Q9X1"/>
<name>X1Q9X1_9ZZZZ</name>
<dbReference type="InterPro" id="IPR016431">
    <property type="entry name" value="Pyrv-formate_lyase-activ_prd"/>
</dbReference>
<dbReference type="InterPro" id="IPR006638">
    <property type="entry name" value="Elp3/MiaA/NifB-like_rSAM"/>
</dbReference>
<comment type="caution">
    <text evidence="8">The sequence shown here is derived from an EMBL/GenBank/DDBJ whole genome shotgun (WGS) entry which is preliminary data.</text>
</comment>
<dbReference type="PANTHER" id="PTHR30352:SF5">
    <property type="entry name" value="PYRUVATE FORMATE-LYASE 1-ACTIVATING ENZYME"/>
    <property type="match status" value="1"/>
</dbReference>
<proteinExistence type="predicted"/>
<evidence type="ECO:0000256" key="2">
    <source>
        <dbReference type="ARBA" id="ARBA00022485"/>
    </source>
</evidence>
<dbReference type="SUPFAM" id="SSF102114">
    <property type="entry name" value="Radical SAM enzymes"/>
    <property type="match status" value="1"/>
</dbReference>
<keyword evidence="4" id="KW-0479">Metal-binding</keyword>
<feature type="domain" description="Radical SAM core" evidence="7">
    <location>
        <begin position="1"/>
        <end position="217"/>
    </location>
</feature>
<dbReference type="PANTHER" id="PTHR30352">
    <property type="entry name" value="PYRUVATE FORMATE-LYASE-ACTIVATING ENZYME"/>
    <property type="match status" value="1"/>
</dbReference>
<feature type="non-terminal residue" evidence="8">
    <location>
        <position position="1"/>
    </location>
</feature>
<dbReference type="InterPro" id="IPR034457">
    <property type="entry name" value="Organic_radical-activating"/>
</dbReference>
<dbReference type="PROSITE" id="PS51918">
    <property type="entry name" value="RADICAL_SAM"/>
    <property type="match status" value="1"/>
</dbReference>
<dbReference type="NCBIfam" id="TIGR04337">
    <property type="entry name" value="AmmeMemoSam_rS"/>
    <property type="match status" value="1"/>
</dbReference>
<evidence type="ECO:0000256" key="6">
    <source>
        <dbReference type="ARBA" id="ARBA00023014"/>
    </source>
</evidence>
<dbReference type="SMART" id="SM00729">
    <property type="entry name" value="Elp3"/>
    <property type="match status" value="1"/>
</dbReference>
<organism evidence="8">
    <name type="scientific">marine sediment metagenome</name>
    <dbReference type="NCBI Taxonomy" id="412755"/>
    <lineage>
        <taxon>unclassified sequences</taxon>
        <taxon>metagenomes</taxon>
        <taxon>ecological metagenomes</taxon>
    </lineage>
</organism>
<protein>
    <recommendedName>
        <fullName evidence="7">Radical SAM core domain-containing protein</fullName>
    </recommendedName>
</protein>
<evidence type="ECO:0000256" key="4">
    <source>
        <dbReference type="ARBA" id="ARBA00022723"/>
    </source>
</evidence>
<dbReference type="EMBL" id="BARV01025046">
    <property type="protein sequence ID" value="GAI40059.1"/>
    <property type="molecule type" value="Genomic_DNA"/>
</dbReference>
<reference evidence="8" key="1">
    <citation type="journal article" date="2014" name="Front. Microbiol.">
        <title>High frequency of phylogenetically diverse reductive dehalogenase-homologous genes in deep subseafloor sedimentary metagenomes.</title>
        <authorList>
            <person name="Kawai M."/>
            <person name="Futagami T."/>
            <person name="Toyoda A."/>
            <person name="Takaki Y."/>
            <person name="Nishi S."/>
            <person name="Hori S."/>
            <person name="Arai W."/>
            <person name="Tsubouchi T."/>
            <person name="Morono Y."/>
            <person name="Uchiyama I."/>
            <person name="Ito T."/>
            <person name="Fujiyama A."/>
            <person name="Inagaki F."/>
            <person name="Takami H."/>
        </authorList>
    </citation>
    <scope>NUCLEOTIDE SEQUENCE</scope>
    <source>
        <strain evidence="8">Expedition CK06-06</strain>
    </source>
</reference>
<dbReference type="InterPro" id="IPR013785">
    <property type="entry name" value="Aldolase_TIM"/>
</dbReference>
<dbReference type="GO" id="GO:0051539">
    <property type="term" value="F:4 iron, 4 sulfur cluster binding"/>
    <property type="evidence" value="ECO:0007669"/>
    <property type="project" value="UniProtKB-KW"/>
</dbReference>
<dbReference type="InterPro" id="IPR058240">
    <property type="entry name" value="rSAM_sf"/>
</dbReference>